<dbReference type="InterPro" id="IPR009001">
    <property type="entry name" value="Transl_elong_EF1A/Init_IF2_C"/>
</dbReference>
<dbReference type="Pfam" id="PF22594">
    <property type="entry name" value="GTP-eEF1A_C"/>
    <property type="match status" value="1"/>
</dbReference>
<dbReference type="AlphaFoldDB" id="A0A915ENV1"/>
<dbReference type="SUPFAM" id="SSF50465">
    <property type="entry name" value="EF-Tu/eEF-1alpha/eIF2-gamma C-terminal domain"/>
    <property type="match status" value="1"/>
</dbReference>
<dbReference type="Proteomes" id="UP000887574">
    <property type="component" value="Unplaced"/>
</dbReference>
<evidence type="ECO:0000256" key="1">
    <source>
        <dbReference type="ARBA" id="ARBA00022741"/>
    </source>
</evidence>
<organism evidence="4 5">
    <name type="scientific">Ditylenchus dipsaci</name>
    <dbReference type="NCBI Taxonomy" id="166011"/>
    <lineage>
        <taxon>Eukaryota</taxon>
        <taxon>Metazoa</taxon>
        <taxon>Ecdysozoa</taxon>
        <taxon>Nematoda</taxon>
        <taxon>Chromadorea</taxon>
        <taxon>Rhabditida</taxon>
        <taxon>Tylenchina</taxon>
        <taxon>Tylenchomorpha</taxon>
        <taxon>Sphaerularioidea</taxon>
        <taxon>Anguinidae</taxon>
        <taxon>Anguininae</taxon>
        <taxon>Ditylenchus</taxon>
    </lineage>
</organism>
<dbReference type="InterPro" id="IPR027417">
    <property type="entry name" value="P-loop_NTPase"/>
</dbReference>
<sequence length="270" mass="30156">MITGAIQADLAVLVISARKGEFETGFDRGGQTREHAIQLDQERFNEIQEKLTLYLKKCGFNPKSDVTYIPCSGLLGSFLKERPPLSVCSWYTGLPFLDYIDSLPKIFRDFNGPVRAIVADKYSDMGTGQNVLIMPNRTTLKLKNVEESDILSGFVICSPDAPCRTGRVFDAEVAMLELKSIVAVGYSCVLHIHAAQEEVTKIICKIDKKTGNKDITKNKFVKQDEKCILRMEATEAFCLDVFANFPQMGRFTLRDEGKTIAIGIVKKIVE</sequence>
<reference evidence="5" key="1">
    <citation type="submission" date="2022-11" db="UniProtKB">
        <authorList>
            <consortium name="WormBaseParasite"/>
        </authorList>
    </citation>
    <scope>IDENTIFICATION</scope>
</reference>
<accession>A0A915ENV1</accession>
<name>A0A915ENV1_9BILA</name>
<evidence type="ECO:0000313" key="4">
    <source>
        <dbReference type="Proteomes" id="UP000887574"/>
    </source>
</evidence>
<keyword evidence="4" id="KW-1185">Reference proteome</keyword>
<dbReference type="Gene3D" id="3.40.50.300">
    <property type="entry name" value="P-loop containing nucleotide triphosphate hydrolases"/>
    <property type="match status" value="2"/>
</dbReference>
<proteinExistence type="predicted"/>
<dbReference type="PANTHER" id="PTHR23115">
    <property type="entry name" value="TRANSLATION FACTOR"/>
    <property type="match status" value="1"/>
</dbReference>
<feature type="domain" description="GTP-eEF1A C-terminal" evidence="3">
    <location>
        <begin position="169"/>
        <end position="266"/>
    </location>
</feature>
<dbReference type="CDD" id="cd03704">
    <property type="entry name" value="eRF3_C_III"/>
    <property type="match status" value="1"/>
</dbReference>
<dbReference type="SUPFAM" id="SSF52540">
    <property type="entry name" value="P-loop containing nucleoside triphosphate hydrolases"/>
    <property type="match status" value="1"/>
</dbReference>
<evidence type="ECO:0000256" key="2">
    <source>
        <dbReference type="ARBA" id="ARBA00023134"/>
    </source>
</evidence>
<keyword evidence="1" id="KW-0547">Nucleotide-binding</keyword>
<protein>
    <submittedName>
        <fullName evidence="5">Translation elongation factor EFTu/EF1A C-terminal domain-containing protein</fullName>
    </submittedName>
</protein>
<keyword evidence="2" id="KW-0342">GTP-binding</keyword>
<dbReference type="Gene3D" id="2.40.30.10">
    <property type="entry name" value="Translation factors"/>
    <property type="match status" value="2"/>
</dbReference>
<dbReference type="WBParaSite" id="jg7852">
    <property type="protein sequence ID" value="jg7852"/>
    <property type="gene ID" value="jg7852"/>
</dbReference>
<dbReference type="GO" id="GO:0005525">
    <property type="term" value="F:GTP binding"/>
    <property type="evidence" value="ECO:0007669"/>
    <property type="project" value="UniProtKB-KW"/>
</dbReference>
<dbReference type="InterPro" id="IPR054696">
    <property type="entry name" value="GTP-eEF1A_C"/>
</dbReference>
<dbReference type="InterPro" id="IPR050100">
    <property type="entry name" value="TRAFAC_GTPase_members"/>
</dbReference>
<evidence type="ECO:0000259" key="3">
    <source>
        <dbReference type="Pfam" id="PF22594"/>
    </source>
</evidence>
<evidence type="ECO:0000313" key="5">
    <source>
        <dbReference type="WBParaSite" id="jg7852"/>
    </source>
</evidence>